<sequence length="346" mass="40878">MSHDKIFVKKYASTILNHKSKFKNLSVFCLIKTHPGNLVNKKALLSYELWGSKCDNYRYTTLLPENLRSKNYTNTQTIEAFEDIYMIQPKGLVKETHDNLTFKMYNSMIYVYEKFPKYDWYYISDDDAYLDVKNLKEFLRDKSWNEPITYGFNLNYNIKNGFHGGGPGFVISNAALESIVKEMQKDIKNCPDEGVDDVDISHCIRNYNGKIGKSIDERGRERFLGFHLMTHFRGEITDWIRECSQNVQRGGLDCCADQLIASHQRNPKDMLRLHLAFEFIRNISSLYEDYFGQNKSILFKDIIKMYLLIDDIESDQNNFYKYDKFLEFSKIEITDFLHRKNKTYKC</sequence>
<accession>A0A814HA88</accession>
<keyword evidence="5" id="KW-0328">Glycosyltransferase</keyword>
<comment type="caution">
    <text evidence="13">The sequence shown here is derived from an EMBL/GenBank/DDBJ whole genome shotgun (WGS) entry which is preliminary data.</text>
</comment>
<evidence type="ECO:0000256" key="9">
    <source>
        <dbReference type="ARBA" id="ARBA00022968"/>
    </source>
</evidence>
<evidence type="ECO:0000256" key="6">
    <source>
        <dbReference type="ARBA" id="ARBA00022679"/>
    </source>
</evidence>
<dbReference type="EC" id="2.4.1.122" evidence="4"/>
<dbReference type="GO" id="GO:0016263">
    <property type="term" value="F:glycoprotein-N-acetylgalactosamine 3-beta-galactosyltransferase activity"/>
    <property type="evidence" value="ECO:0007669"/>
    <property type="project" value="UniProtKB-EC"/>
</dbReference>
<keyword evidence="6" id="KW-0808">Transferase</keyword>
<name>A0A814HA88_9BILA</name>
<evidence type="ECO:0000256" key="10">
    <source>
        <dbReference type="ARBA" id="ARBA00022989"/>
    </source>
</evidence>
<dbReference type="PANTHER" id="PTHR23033:SF12">
    <property type="entry name" value="GLYCOPROTEIN-N-ACETYLGALACTOSAMINE 3-BETA-GALACTOSYLTRANSFERASE 1-RELATED"/>
    <property type="match status" value="1"/>
</dbReference>
<keyword evidence="14" id="KW-1185">Reference proteome</keyword>
<comment type="similarity">
    <text evidence="3">Belongs to the glycosyltransferase 31 family. Beta3-Gal-T subfamily.</text>
</comment>
<dbReference type="OrthoDB" id="414175at2759"/>
<evidence type="ECO:0000256" key="2">
    <source>
        <dbReference type="ARBA" id="ARBA00004922"/>
    </source>
</evidence>
<evidence type="ECO:0000256" key="3">
    <source>
        <dbReference type="ARBA" id="ARBA00006462"/>
    </source>
</evidence>
<feature type="domain" description="Fringe-like glycosyltransferase" evidence="12">
    <location>
        <begin position="76"/>
        <end position="206"/>
    </location>
</feature>
<evidence type="ECO:0000256" key="1">
    <source>
        <dbReference type="ARBA" id="ARBA00004606"/>
    </source>
</evidence>
<evidence type="ECO:0000259" key="12">
    <source>
        <dbReference type="Pfam" id="PF02434"/>
    </source>
</evidence>
<dbReference type="GO" id="GO:0016020">
    <property type="term" value="C:membrane"/>
    <property type="evidence" value="ECO:0007669"/>
    <property type="project" value="UniProtKB-SubCell"/>
</dbReference>
<gene>
    <name evidence="13" type="ORF">OXX778_LOCUS16720</name>
</gene>
<keyword evidence="11" id="KW-0472">Membrane</keyword>
<dbReference type="Pfam" id="PF02434">
    <property type="entry name" value="Fringe"/>
    <property type="match status" value="1"/>
</dbReference>
<dbReference type="Proteomes" id="UP000663879">
    <property type="component" value="Unassembled WGS sequence"/>
</dbReference>
<reference evidence="13" key="1">
    <citation type="submission" date="2021-02" db="EMBL/GenBank/DDBJ databases">
        <authorList>
            <person name="Nowell W R."/>
        </authorList>
    </citation>
    <scope>NUCLEOTIDE SEQUENCE</scope>
    <source>
        <strain evidence="13">Ploen Becks lab</strain>
    </source>
</reference>
<evidence type="ECO:0000313" key="14">
    <source>
        <dbReference type="Proteomes" id="UP000663879"/>
    </source>
</evidence>
<evidence type="ECO:0000313" key="13">
    <source>
        <dbReference type="EMBL" id="CAF1007417.1"/>
    </source>
</evidence>
<comment type="subcellular location">
    <subcellularLocation>
        <location evidence="1">Membrane</location>
        <topology evidence="1">Single-pass type II membrane protein</topology>
    </subcellularLocation>
</comment>
<keyword evidence="10" id="KW-1133">Transmembrane helix</keyword>
<dbReference type="EMBL" id="CAJNOC010004041">
    <property type="protein sequence ID" value="CAF1007417.1"/>
    <property type="molecule type" value="Genomic_DNA"/>
</dbReference>
<evidence type="ECO:0000256" key="4">
    <source>
        <dbReference type="ARBA" id="ARBA00012557"/>
    </source>
</evidence>
<evidence type="ECO:0000256" key="8">
    <source>
        <dbReference type="ARBA" id="ARBA00022741"/>
    </source>
</evidence>
<proteinExistence type="inferred from homology"/>
<evidence type="ECO:0000256" key="5">
    <source>
        <dbReference type="ARBA" id="ARBA00022676"/>
    </source>
</evidence>
<dbReference type="InterPro" id="IPR026050">
    <property type="entry name" value="C1GALT1/C1GALT1_chp1"/>
</dbReference>
<dbReference type="Gene3D" id="3.90.550.50">
    <property type="match status" value="1"/>
</dbReference>
<protein>
    <recommendedName>
        <fullName evidence="4">N-acetylgalactosaminide beta-1,3-galactosyltransferase</fullName>
        <ecNumber evidence="4">2.4.1.122</ecNumber>
    </recommendedName>
</protein>
<dbReference type="GO" id="GO:0000166">
    <property type="term" value="F:nucleotide binding"/>
    <property type="evidence" value="ECO:0007669"/>
    <property type="project" value="UniProtKB-KW"/>
</dbReference>
<evidence type="ECO:0000256" key="7">
    <source>
        <dbReference type="ARBA" id="ARBA00022692"/>
    </source>
</evidence>
<evidence type="ECO:0000256" key="11">
    <source>
        <dbReference type="ARBA" id="ARBA00023136"/>
    </source>
</evidence>
<keyword evidence="7" id="KW-0812">Transmembrane</keyword>
<keyword evidence="8" id="KW-0547">Nucleotide-binding</keyword>
<dbReference type="PANTHER" id="PTHR23033">
    <property type="entry name" value="BETA1,3-GALACTOSYLTRANSFERASE"/>
    <property type="match status" value="1"/>
</dbReference>
<keyword evidence="9" id="KW-0735">Signal-anchor</keyword>
<organism evidence="13 14">
    <name type="scientific">Brachionus calyciflorus</name>
    <dbReference type="NCBI Taxonomy" id="104777"/>
    <lineage>
        <taxon>Eukaryota</taxon>
        <taxon>Metazoa</taxon>
        <taxon>Spiralia</taxon>
        <taxon>Gnathifera</taxon>
        <taxon>Rotifera</taxon>
        <taxon>Eurotatoria</taxon>
        <taxon>Monogononta</taxon>
        <taxon>Pseudotrocha</taxon>
        <taxon>Ploima</taxon>
        <taxon>Brachionidae</taxon>
        <taxon>Brachionus</taxon>
    </lineage>
</organism>
<dbReference type="AlphaFoldDB" id="A0A814HA88"/>
<dbReference type="InterPro" id="IPR003378">
    <property type="entry name" value="Fringe-like_glycosylTrfase"/>
</dbReference>
<comment type="pathway">
    <text evidence="2">Protein modification; protein glycosylation.</text>
</comment>